<dbReference type="Gene3D" id="3.40.190.10">
    <property type="entry name" value="Periplasmic binding protein-like II"/>
    <property type="match status" value="1"/>
</dbReference>
<dbReference type="Proteomes" id="UP001428817">
    <property type="component" value="Unassembled WGS sequence"/>
</dbReference>
<dbReference type="PANTHER" id="PTHR30290">
    <property type="entry name" value="PERIPLASMIC BINDING COMPONENT OF ABC TRANSPORTER"/>
    <property type="match status" value="1"/>
</dbReference>
<evidence type="ECO:0000313" key="4">
    <source>
        <dbReference type="Proteomes" id="UP001428817"/>
    </source>
</evidence>
<feature type="region of interest" description="Disordered" evidence="1">
    <location>
        <begin position="31"/>
        <end position="60"/>
    </location>
</feature>
<evidence type="ECO:0000313" key="3">
    <source>
        <dbReference type="EMBL" id="GAA5158407.1"/>
    </source>
</evidence>
<evidence type="ECO:0000259" key="2">
    <source>
        <dbReference type="Pfam" id="PF00496"/>
    </source>
</evidence>
<dbReference type="Pfam" id="PF00496">
    <property type="entry name" value="SBP_bac_5"/>
    <property type="match status" value="1"/>
</dbReference>
<reference evidence="4" key="1">
    <citation type="journal article" date="2019" name="Int. J. Syst. Evol. Microbiol.">
        <title>The Global Catalogue of Microorganisms (GCM) 10K type strain sequencing project: providing services to taxonomists for standard genome sequencing and annotation.</title>
        <authorList>
            <consortium name="The Broad Institute Genomics Platform"/>
            <consortium name="The Broad Institute Genome Sequencing Center for Infectious Disease"/>
            <person name="Wu L."/>
            <person name="Ma J."/>
        </authorList>
    </citation>
    <scope>NUCLEOTIDE SEQUENCE [LARGE SCALE GENOMIC DNA]</scope>
    <source>
        <strain evidence="4">JCM 18303</strain>
    </source>
</reference>
<evidence type="ECO:0000256" key="1">
    <source>
        <dbReference type="SAM" id="MobiDB-lite"/>
    </source>
</evidence>
<dbReference type="Gene3D" id="3.90.76.10">
    <property type="entry name" value="Dipeptide-binding Protein, Domain 1"/>
    <property type="match status" value="1"/>
</dbReference>
<dbReference type="InterPro" id="IPR039424">
    <property type="entry name" value="SBP_5"/>
</dbReference>
<protein>
    <submittedName>
        <fullName evidence="3">ABC transporter family substrate-binding protein</fullName>
    </submittedName>
</protein>
<dbReference type="EMBL" id="BAABJP010000015">
    <property type="protein sequence ID" value="GAA5158407.1"/>
    <property type="molecule type" value="Genomic_DNA"/>
</dbReference>
<dbReference type="InterPro" id="IPR000914">
    <property type="entry name" value="SBP_5_dom"/>
</dbReference>
<dbReference type="SUPFAM" id="SSF53850">
    <property type="entry name" value="Periplasmic binding protein-like II"/>
    <property type="match status" value="1"/>
</dbReference>
<dbReference type="PANTHER" id="PTHR30290:SF65">
    <property type="entry name" value="MONOACYL PHOSPHATIDYLINOSITOL TETRAMANNOSIDE-BINDING PROTEIN LPQW-RELATED"/>
    <property type="match status" value="1"/>
</dbReference>
<organism evidence="3 4">
    <name type="scientific">Pseudonocardia eucalypti</name>
    <dbReference type="NCBI Taxonomy" id="648755"/>
    <lineage>
        <taxon>Bacteria</taxon>
        <taxon>Bacillati</taxon>
        <taxon>Actinomycetota</taxon>
        <taxon>Actinomycetes</taxon>
        <taxon>Pseudonocardiales</taxon>
        <taxon>Pseudonocardiaceae</taxon>
        <taxon>Pseudonocardia</taxon>
    </lineage>
</organism>
<proteinExistence type="predicted"/>
<keyword evidence="4" id="KW-1185">Reference proteome</keyword>
<comment type="caution">
    <text evidence="3">The sequence shown here is derived from an EMBL/GenBank/DDBJ whole genome shotgun (WGS) entry which is preliminary data.</text>
</comment>
<feature type="domain" description="Solute-binding protein family 5" evidence="2">
    <location>
        <begin position="119"/>
        <end position="479"/>
    </location>
</feature>
<name>A0ABP9Q8G8_9PSEU</name>
<gene>
    <name evidence="3" type="ORF">GCM10023321_38130</name>
</gene>
<accession>A0ABP9Q8G8</accession>
<dbReference type="Gene3D" id="3.10.105.10">
    <property type="entry name" value="Dipeptide-binding Protein, Domain 3"/>
    <property type="match status" value="1"/>
</dbReference>
<sequence length="565" mass="61543">MLKVTPGRNRHGGALLALVLAAALALSGCGGGTGQRLSPDKQASGNDINSKPRDQVRDGGTLRWPIPALPTNYNYNHLDGTVAETSDIVGAVMPRLFPGTVDGGFRINTDYLTDARVTATEPNQVVTYTINPKAAWSDGTPITWRDFEAFWRASNGKNPAFQTAGTVGYEDVTSVVRGTDDKQAVVTFGKRVGEWQALFEPLYPASHYSTPDAFNKGWATSMPVTAGPFVVDAIDQTAKTVTLKRNPNWWGAPAKLDTIIFRAMDQAAQPDALANNELDFYDVGSSVDLLRRAQGIPGVAIRISPSEYYNQLTFNGSPGAALSDERVRLAVAKGIDRQAIARRMIGQIVPQAHTAGNHIYRLGSKDYRDNSAALPFDPAAAERELDSLGWTRPAPGAPRQKDGRPLRLRLGFYDQQANTDLCKTVQNQLAQLGVTVELTPFPGSEYTTNLTRGNFDLFSFAWGNTPTPLTSSLGIYSSPLGNNVRQNYGRIASPEVDRLFAEGVTELDPARRTEIGDRIDQLLWRNMHDLPLYPRPAVVAAKDNLANFGAQGFATYSYTDMGFTK</sequence>
<dbReference type="RefSeq" id="WP_185059108.1">
    <property type="nucleotide sequence ID" value="NZ_BAABJP010000015.1"/>
</dbReference>
<dbReference type="PROSITE" id="PS51257">
    <property type="entry name" value="PROKAR_LIPOPROTEIN"/>
    <property type="match status" value="1"/>
</dbReference>
<dbReference type="CDD" id="cd08501">
    <property type="entry name" value="PBP2_Lpqw"/>
    <property type="match status" value="1"/>
</dbReference>